<gene>
    <name evidence="2" type="ORF">H9892_06585</name>
</gene>
<sequence length="625" mass="67067">MRSDRSRQSIVRAMLLIAVLVTAFSACVVFGTFFGGGSAGRAAEAGGKLEVTGFTYTGDIYSYTQPMSIKQYMTVEFTDASGTTRELAPGEFVIEGTFAPSVSGVTEAFKKELTVKYTDTDSGETYSVKYKFEVKPAQPLSVTIVKRDPSLSVDAYSELNPNDFTVTVMYSGGRATLDGGAYTAIYGNGSGVKDESAEGFIYDGGSGTVFAKYSEAGKEVVSEYPEYVDVKKISVTPVDFSDGNSSVYSFEYDAESDTVTGAKPQSVSLDFFDSKIMTIAQVTHTDDDGSQDVTSTVTTKDENNTGKEGDGNTTGTLTLTDVGKYKITVRLTNRAYFWRDMNEEQTDLVLTYTINKAPLDKLSASFTGLDGDENKWNVGAEGIAVDVTGNYGDGKVTYHYSGSSYDGKFVPYTTDNPANIPDKAGNYEMWVTVAETDNFEAGSTESAKVSFSIGQRVLAAPTLTGKVYDGSLQTADISGLPEGYENGGYLEVTNDGGTDAGVYKVTFTITDTKNASWDERIAPGGDIVSIEGATLVMSWQITPKPVDIPTVTGKVYTGNLITAQYTQNNAYNVTGDVSGEDAGEYTATFTLVSDNYKWSDNEGGSVRDVKWRITPKPIAVPTVTG</sequence>
<dbReference type="AlphaFoldDB" id="A0A9D1TS12"/>
<accession>A0A9D1TS12</accession>
<dbReference type="Proteomes" id="UP000823990">
    <property type="component" value="Unassembled WGS sequence"/>
</dbReference>
<dbReference type="PROSITE" id="PS51257">
    <property type="entry name" value="PROKAR_LIPOPROTEIN"/>
    <property type="match status" value="1"/>
</dbReference>
<feature type="compositionally biased region" description="Basic and acidic residues" evidence="1">
    <location>
        <begin position="299"/>
        <end position="310"/>
    </location>
</feature>
<feature type="region of interest" description="Disordered" evidence="1">
    <location>
        <begin position="286"/>
        <end position="314"/>
    </location>
</feature>
<reference evidence="2" key="2">
    <citation type="submission" date="2021-04" db="EMBL/GenBank/DDBJ databases">
        <authorList>
            <person name="Gilroy R."/>
        </authorList>
    </citation>
    <scope>NUCLEOTIDE SEQUENCE</scope>
    <source>
        <strain evidence="2">12435</strain>
    </source>
</reference>
<name>A0A9D1TS12_9FIRM</name>
<organism evidence="2 3">
    <name type="scientific">Candidatus Protoclostridium stercorigallinarum</name>
    <dbReference type="NCBI Taxonomy" id="2838741"/>
    <lineage>
        <taxon>Bacteria</taxon>
        <taxon>Bacillati</taxon>
        <taxon>Bacillota</taxon>
        <taxon>Clostridia</taxon>
        <taxon>Candidatus Protoclostridium</taxon>
    </lineage>
</organism>
<evidence type="ECO:0000313" key="3">
    <source>
        <dbReference type="Proteomes" id="UP000823990"/>
    </source>
</evidence>
<comment type="caution">
    <text evidence="2">The sequence shown here is derived from an EMBL/GenBank/DDBJ whole genome shotgun (WGS) entry which is preliminary data.</text>
</comment>
<proteinExistence type="predicted"/>
<protein>
    <submittedName>
        <fullName evidence="2">Uncharacterized protein</fullName>
    </submittedName>
</protein>
<evidence type="ECO:0000313" key="2">
    <source>
        <dbReference type="EMBL" id="HIW02989.1"/>
    </source>
</evidence>
<reference evidence="2" key="1">
    <citation type="journal article" date="2021" name="PeerJ">
        <title>Extensive microbial diversity within the chicken gut microbiome revealed by metagenomics and culture.</title>
        <authorList>
            <person name="Gilroy R."/>
            <person name="Ravi A."/>
            <person name="Getino M."/>
            <person name="Pursley I."/>
            <person name="Horton D.L."/>
            <person name="Alikhan N.F."/>
            <person name="Baker D."/>
            <person name="Gharbi K."/>
            <person name="Hall N."/>
            <person name="Watson M."/>
            <person name="Adriaenssens E.M."/>
            <person name="Foster-Nyarko E."/>
            <person name="Jarju S."/>
            <person name="Secka A."/>
            <person name="Antonio M."/>
            <person name="Oren A."/>
            <person name="Chaudhuri R.R."/>
            <person name="La Ragione R."/>
            <person name="Hildebrand F."/>
            <person name="Pallen M.J."/>
        </authorList>
    </citation>
    <scope>NUCLEOTIDE SEQUENCE</scope>
    <source>
        <strain evidence="2">12435</strain>
    </source>
</reference>
<evidence type="ECO:0000256" key="1">
    <source>
        <dbReference type="SAM" id="MobiDB-lite"/>
    </source>
</evidence>
<dbReference type="EMBL" id="DXHS01000109">
    <property type="protein sequence ID" value="HIW02989.1"/>
    <property type="molecule type" value="Genomic_DNA"/>
</dbReference>
<feature type="non-terminal residue" evidence="2">
    <location>
        <position position="625"/>
    </location>
</feature>